<evidence type="ECO:0000256" key="4">
    <source>
        <dbReference type="SAM" id="MobiDB-lite"/>
    </source>
</evidence>
<keyword evidence="5" id="KW-1133">Transmembrane helix</keyword>
<dbReference type="PROSITE" id="PS50887">
    <property type="entry name" value="GGDEF"/>
    <property type="match status" value="1"/>
</dbReference>
<comment type="catalytic activity">
    <reaction evidence="3">
        <text>2 GTP = 3',3'-c-di-GMP + 2 diphosphate</text>
        <dbReference type="Rhea" id="RHEA:24898"/>
        <dbReference type="ChEBI" id="CHEBI:33019"/>
        <dbReference type="ChEBI" id="CHEBI:37565"/>
        <dbReference type="ChEBI" id="CHEBI:58805"/>
        <dbReference type="EC" id="2.7.7.65"/>
    </reaction>
</comment>
<dbReference type="SUPFAM" id="SSF48452">
    <property type="entry name" value="TPR-like"/>
    <property type="match status" value="2"/>
</dbReference>
<dbReference type="EC" id="2.7.7.65" evidence="2"/>
<dbReference type="FunFam" id="3.30.70.270:FF:000001">
    <property type="entry name" value="Diguanylate cyclase domain protein"/>
    <property type="match status" value="1"/>
</dbReference>
<dbReference type="SMART" id="SM00028">
    <property type="entry name" value="TPR"/>
    <property type="match status" value="5"/>
</dbReference>
<name>A0A2N5Y5P8_9GAMM</name>
<comment type="cofactor">
    <cofactor evidence="1">
        <name>Mg(2+)</name>
        <dbReference type="ChEBI" id="CHEBI:18420"/>
    </cofactor>
</comment>
<dbReference type="GO" id="GO:0052621">
    <property type="term" value="F:diguanylate cyclase activity"/>
    <property type="evidence" value="ECO:0007669"/>
    <property type="project" value="UniProtKB-EC"/>
</dbReference>
<dbReference type="Pfam" id="PF13374">
    <property type="entry name" value="TPR_10"/>
    <property type="match status" value="1"/>
</dbReference>
<feature type="transmembrane region" description="Helical" evidence="5">
    <location>
        <begin position="386"/>
        <end position="406"/>
    </location>
</feature>
<keyword evidence="5" id="KW-0472">Membrane</keyword>
<evidence type="ECO:0000256" key="1">
    <source>
        <dbReference type="ARBA" id="ARBA00001946"/>
    </source>
</evidence>
<gene>
    <name evidence="7" type="ORF">CWI75_05115</name>
</gene>
<dbReference type="SMART" id="SM00267">
    <property type="entry name" value="GGDEF"/>
    <property type="match status" value="1"/>
</dbReference>
<feature type="compositionally biased region" description="Basic and acidic residues" evidence="4">
    <location>
        <begin position="598"/>
        <end position="609"/>
    </location>
</feature>
<dbReference type="CDD" id="cd01949">
    <property type="entry name" value="GGDEF"/>
    <property type="match status" value="1"/>
</dbReference>
<evidence type="ECO:0000313" key="8">
    <source>
        <dbReference type="Proteomes" id="UP000234845"/>
    </source>
</evidence>
<keyword evidence="8" id="KW-1185">Reference proteome</keyword>
<dbReference type="PANTHER" id="PTHR45138">
    <property type="entry name" value="REGULATORY COMPONENTS OF SENSORY TRANSDUCTION SYSTEM"/>
    <property type="match status" value="1"/>
</dbReference>
<dbReference type="EMBL" id="PKLZ01000002">
    <property type="protein sequence ID" value="PLW83725.1"/>
    <property type="molecule type" value="Genomic_DNA"/>
</dbReference>
<proteinExistence type="predicted"/>
<evidence type="ECO:0000259" key="6">
    <source>
        <dbReference type="PROSITE" id="PS50887"/>
    </source>
</evidence>
<dbReference type="Proteomes" id="UP000234845">
    <property type="component" value="Unassembled WGS sequence"/>
</dbReference>
<organism evidence="7 8">
    <name type="scientific">Kineobactrum sediminis</name>
    <dbReference type="NCBI Taxonomy" id="1905677"/>
    <lineage>
        <taxon>Bacteria</taxon>
        <taxon>Pseudomonadati</taxon>
        <taxon>Pseudomonadota</taxon>
        <taxon>Gammaproteobacteria</taxon>
        <taxon>Cellvibrionales</taxon>
        <taxon>Halieaceae</taxon>
        <taxon>Kineobactrum</taxon>
    </lineage>
</organism>
<dbReference type="InterPro" id="IPR050469">
    <property type="entry name" value="Diguanylate_Cyclase"/>
</dbReference>
<dbReference type="OrthoDB" id="9803824at2"/>
<keyword evidence="5" id="KW-0812">Transmembrane</keyword>
<dbReference type="InterPro" id="IPR043128">
    <property type="entry name" value="Rev_trsase/Diguanyl_cyclase"/>
</dbReference>
<dbReference type="InterPro" id="IPR019734">
    <property type="entry name" value="TPR_rpt"/>
</dbReference>
<reference evidence="8" key="1">
    <citation type="submission" date="2017-11" db="EMBL/GenBank/DDBJ databases">
        <title>The draft genome sequence of Chromatocurvus sp. F02.</title>
        <authorList>
            <person name="Du Z.-J."/>
            <person name="Chang Y.-Q."/>
        </authorList>
    </citation>
    <scope>NUCLEOTIDE SEQUENCE [LARGE SCALE GENOMIC DNA]</scope>
    <source>
        <strain evidence="8">F02</strain>
    </source>
</reference>
<dbReference type="InterPro" id="IPR029787">
    <property type="entry name" value="Nucleotide_cyclase"/>
</dbReference>
<feature type="domain" description="GGDEF" evidence="6">
    <location>
        <begin position="467"/>
        <end position="597"/>
    </location>
</feature>
<dbReference type="SUPFAM" id="SSF55073">
    <property type="entry name" value="Nucleotide cyclase"/>
    <property type="match status" value="1"/>
</dbReference>
<evidence type="ECO:0000256" key="2">
    <source>
        <dbReference type="ARBA" id="ARBA00012528"/>
    </source>
</evidence>
<dbReference type="AlphaFoldDB" id="A0A2N5Y5P8"/>
<dbReference type="Gene3D" id="3.30.70.270">
    <property type="match status" value="1"/>
</dbReference>
<protein>
    <recommendedName>
        <fullName evidence="2">diguanylate cyclase</fullName>
        <ecNumber evidence="2">2.7.7.65</ecNumber>
    </recommendedName>
</protein>
<evidence type="ECO:0000256" key="5">
    <source>
        <dbReference type="SAM" id="Phobius"/>
    </source>
</evidence>
<dbReference type="InterPro" id="IPR000160">
    <property type="entry name" value="GGDEF_dom"/>
</dbReference>
<dbReference type="Pfam" id="PF00990">
    <property type="entry name" value="GGDEF"/>
    <property type="match status" value="1"/>
</dbReference>
<sequence>MSRGFLQHCSSQWRCCLLGLLLATQAATIYGAQQVIDEASRLAETDPESAIALLGSTIGSTGDTDDRGNVGLLAARASFYRDLGEYDRARIDITRARQLLTANDDPVRIARILRISGSIEAESGSPANALALFHEAHALLEPTDAIGDLGWTTNAIGMAHNFLGSKERARNYFDRALTLARQANEADLEIIALGNLAVAVAAIDGPEAGITLHEEALSLAEARGAALQAGYQLANICHLQVESGQPQPAAGNCRKALDYLLTTGQPRILAGIFMTLGDLERGRGRLDDALEHYLAALDIASRTVPTVHLELLEKLADTHLRLQQPTEAADYLKRLLALREGARQREQDELTEELEARFELRQAEDKIDLLQLNALLAQEQLERRNLLLGITAAILLTALIFVILITRAYRARSVLQHELSSRNRELQGAVDTIRELAAKDPLTGLFNRRAFLEISRHARARCQRDNLPMSLTMADIDEFKELNDTYGHQIGDEVLTEVAQRIQKTLRNSDIVFRWGGEEFLCLHPATDLETAAKVIERVRQALERKPILTSGGKMTMTMTFGISAIGEDITAAIQGADNAMYEGKRSGRNRIMVSKQSPDKEAEPISVE</sequence>
<feature type="region of interest" description="Disordered" evidence="4">
    <location>
        <begin position="590"/>
        <end position="609"/>
    </location>
</feature>
<dbReference type="Gene3D" id="1.25.40.10">
    <property type="entry name" value="Tetratricopeptide repeat domain"/>
    <property type="match status" value="1"/>
</dbReference>
<evidence type="ECO:0000256" key="3">
    <source>
        <dbReference type="ARBA" id="ARBA00034247"/>
    </source>
</evidence>
<dbReference type="RefSeq" id="WP_101520406.1">
    <property type="nucleotide sequence ID" value="NZ_PKLZ01000002.1"/>
</dbReference>
<accession>A0A2N5Y5P8</accession>
<evidence type="ECO:0000313" key="7">
    <source>
        <dbReference type="EMBL" id="PLW83725.1"/>
    </source>
</evidence>
<dbReference type="Pfam" id="PF13424">
    <property type="entry name" value="TPR_12"/>
    <property type="match status" value="1"/>
</dbReference>
<dbReference type="InterPro" id="IPR011990">
    <property type="entry name" value="TPR-like_helical_dom_sf"/>
</dbReference>
<dbReference type="PANTHER" id="PTHR45138:SF9">
    <property type="entry name" value="DIGUANYLATE CYCLASE DGCM-RELATED"/>
    <property type="match status" value="1"/>
</dbReference>
<comment type="caution">
    <text evidence="7">The sequence shown here is derived from an EMBL/GenBank/DDBJ whole genome shotgun (WGS) entry which is preliminary data.</text>
</comment>
<dbReference type="NCBIfam" id="TIGR00254">
    <property type="entry name" value="GGDEF"/>
    <property type="match status" value="1"/>
</dbReference>